<keyword evidence="2" id="KW-0812">Transmembrane</keyword>
<dbReference type="Proteomes" id="UP000717624">
    <property type="component" value="Unassembled WGS sequence"/>
</dbReference>
<feature type="transmembrane region" description="Helical" evidence="2">
    <location>
        <begin position="40"/>
        <end position="63"/>
    </location>
</feature>
<proteinExistence type="predicted"/>
<keyword evidence="5" id="KW-1185">Reference proteome</keyword>
<organism evidence="4 5">
    <name type="scientific">Brevibacillus fulvus</name>
    <dbReference type="NCBI Taxonomy" id="1125967"/>
    <lineage>
        <taxon>Bacteria</taxon>
        <taxon>Bacillati</taxon>
        <taxon>Bacillota</taxon>
        <taxon>Bacilli</taxon>
        <taxon>Bacillales</taxon>
        <taxon>Paenibacillaceae</taxon>
        <taxon>Brevibacillus</taxon>
    </lineage>
</organism>
<feature type="region of interest" description="Disordered" evidence="1">
    <location>
        <begin position="1"/>
        <end position="33"/>
    </location>
</feature>
<gene>
    <name evidence="4" type="ORF">JOD01_000260</name>
</gene>
<dbReference type="AlphaFoldDB" id="A0A938XXB1"/>
<keyword evidence="2" id="KW-0472">Membrane</keyword>
<reference evidence="4" key="1">
    <citation type="submission" date="2021-01" db="EMBL/GenBank/DDBJ databases">
        <title>Genomic Encyclopedia of Type Strains, Phase IV (KMG-IV): sequencing the most valuable type-strain genomes for metagenomic binning, comparative biology and taxonomic classification.</title>
        <authorList>
            <person name="Goeker M."/>
        </authorList>
    </citation>
    <scope>NUCLEOTIDE SEQUENCE</scope>
    <source>
        <strain evidence="4">DSM 25523</strain>
    </source>
</reference>
<evidence type="ECO:0000256" key="1">
    <source>
        <dbReference type="SAM" id="MobiDB-lite"/>
    </source>
</evidence>
<dbReference type="EMBL" id="JAFBEB010000001">
    <property type="protein sequence ID" value="MBM7588674.1"/>
    <property type="molecule type" value="Genomic_DNA"/>
</dbReference>
<dbReference type="InterPro" id="IPR036779">
    <property type="entry name" value="LysM_dom_sf"/>
</dbReference>
<protein>
    <submittedName>
        <fullName evidence="4">LysM repeat protein</fullName>
    </submittedName>
</protein>
<dbReference type="SUPFAM" id="SSF54106">
    <property type="entry name" value="LysM domain"/>
    <property type="match status" value="1"/>
</dbReference>
<dbReference type="Gene3D" id="3.10.350.10">
    <property type="entry name" value="LysM domain"/>
    <property type="match status" value="1"/>
</dbReference>
<feature type="region of interest" description="Disordered" evidence="1">
    <location>
        <begin position="68"/>
        <end position="152"/>
    </location>
</feature>
<dbReference type="CDD" id="cd00118">
    <property type="entry name" value="LysM"/>
    <property type="match status" value="1"/>
</dbReference>
<dbReference type="PROSITE" id="PS51782">
    <property type="entry name" value="LYSM"/>
    <property type="match status" value="1"/>
</dbReference>
<dbReference type="RefSeq" id="WP_204516408.1">
    <property type="nucleotide sequence ID" value="NZ_BAABIN010000009.1"/>
</dbReference>
<evidence type="ECO:0000259" key="3">
    <source>
        <dbReference type="PROSITE" id="PS51782"/>
    </source>
</evidence>
<feature type="compositionally biased region" description="Polar residues" evidence="1">
    <location>
        <begin position="98"/>
        <end position="112"/>
    </location>
</feature>
<keyword evidence="2" id="KW-1133">Transmembrane helix</keyword>
<sequence length="208" mass="21837">METKEENRRKVRSSAEQAAGIGGFPPRKTRHATRERNRMATFLGSGILIFAVVFVGLICVELYQASSGPAPSIESSKHQQGAGTAVKPTGQAAVPDTSVEQTGSPEQQTASVSAAPVESGKPAGSDAAIISSPGPAEAKAPNDAVSTAASKPKAIRHVVRKGDTLFKLSRQYYGNNFGVERIVRYNGLDPLQPLPIGKAVFIPLSNAD</sequence>
<dbReference type="SMART" id="SM00257">
    <property type="entry name" value="LysM"/>
    <property type="match status" value="1"/>
</dbReference>
<evidence type="ECO:0000313" key="5">
    <source>
        <dbReference type="Proteomes" id="UP000717624"/>
    </source>
</evidence>
<evidence type="ECO:0000256" key="2">
    <source>
        <dbReference type="SAM" id="Phobius"/>
    </source>
</evidence>
<dbReference type="Pfam" id="PF01476">
    <property type="entry name" value="LysM"/>
    <property type="match status" value="1"/>
</dbReference>
<dbReference type="InterPro" id="IPR018392">
    <property type="entry name" value="LysM"/>
</dbReference>
<accession>A0A938XXB1</accession>
<feature type="domain" description="LysM" evidence="3">
    <location>
        <begin position="155"/>
        <end position="202"/>
    </location>
</feature>
<name>A0A938XXB1_9BACL</name>
<evidence type="ECO:0000313" key="4">
    <source>
        <dbReference type="EMBL" id="MBM7588674.1"/>
    </source>
</evidence>
<comment type="caution">
    <text evidence="4">The sequence shown here is derived from an EMBL/GenBank/DDBJ whole genome shotgun (WGS) entry which is preliminary data.</text>
</comment>